<dbReference type="InterPro" id="IPR029061">
    <property type="entry name" value="THDP-binding"/>
</dbReference>
<dbReference type="OrthoDB" id="9791859at2"/>
<dbReference type="PANTHER" id="PTHR42916:SF1">
    <property type="entry name" value="PROTEIN PHYLLO, CHLOROPLASTIC"/>
    <property type="match status" value="1"/>
</dbReference>
<sequence>MSVLSSPQIARHVAEVVAQHCTDVVICPGSRNSPLTMELLARRDLRVHMRIDERSASFLALGMGRVQLRPVPVVMTSGTAVANCLPAMVEAAHAHVPFVVLSADRPAHLVGRGVSQTIEQPGLFEPWAKTITIDDFADGLPARAHINVPLDVPLLGELPEPVGTPGPRFPKPVTHWVDHGEVTVDLSKNTLVIAGDEAWEVPDLEEVPTIAEPTAPTPYYPVHPLAAQILAPLVEQVIVVGHPTLHRPVMGLVDNAITLTRTETATNPSGKATVATRVRTTGEPTQQWRDVCAAAGDVGAQAVREVLEDPQYGLTGLHVAAAVADTVAVGDAVFISASNPIRDASFVGFPLGGVTTISPRGAAGIDGTISQAIGVALAHQAAQPDQMRAPRTVALTGDLSFLHDVGGLLIGPHEKRPENLTIVVANDDGGGIFETLEIGGASYRDVFERGFGTPTGVDIAPLCAAYGVDYQRVENLQDLLLALENAAETGGYQVIEVPCRRDTRRAMHEALNTRLRGVAEDAAG</sequence>
<dbReference type="CDD" id="cd02009">
    <property type="entry name" value="TPP_SHCHC_synthase"/>
    <property type="match status" value="1"/>
</dbReference>
<dbReference type="RefSeq" id="WP_098388731.1">
    <property type="nucleotide sequence ID" value="NZ_LS483464.1"/>
</dbReference>
<comment type="pathway">
    <text evidence="6">Quinol/quinone metabolism; 1,4-dihydroxy-2-naphthoate biosynthesis; 1,4-dihydroxy-2-naphthoate from chorismate: step 2/7.</text>
</comment>
<dbReference type="HAMAP" id="MF_01659">
    <property type="entry name" value="MenD"/>
    <property type="match status" value="1"/>
</dbReference>
<dbReference type="Pfam" id="PF02775">
    <property type="entry name" value="TPP_enzyme_C"/>
    <property type="match status" value="1"/>
</dbReference>
<comment type="cofactor">
    <cofactor evidence="6">
        <name>thiamine diphosphate</name>
        <dbReference type="ChEBI" id="CHEBI:58937"/>
    </cofactor>
    <text evidence="6">Binds 1 thiamine pyrophosphate per subunit.</text>
</comment>
<keyword evidence="4 6" id="KW-0786">Thiamine pyrophosphate</keyword>
<dbReference type="Gene3D" id="3.40.50.970">
    <property type="match status" value="2"/>
</dbReference>
<accession>A0A2A9DM90</accession>
<dbReference type="AlphaFoldDB" id="A0A2A9DM90"/>
<evidence type="ECO:0000256" key="6">
    <source>
        <dbReference type="HAMAP-Rule" id="MF_01659"/>
    </source>
</evidence>
<evidence type="ECO:0000256" key="3">
    <source>
        <dbReference type="ARBA" id="ARBA00022842"/>
    </source>
</evidence>
<feature type="domain" description="Thiamine pyrophosphate enzyme N-terminal TPP-binding" evidence="8">
    <location>
        <begin position="10"/>
        <end position="120"/>
    </location>
</feature>
<dbReference type="PIRSF" id="PIRSF004983">
    <property type="entry name" value="MenD"/>
    <property type="match status" value="1"/>
</dbReference>
<dbReference type="GO" id="GO:0070204">
    <property type="term" value="F:2-succinyl-5-enolpyruvyl-6-hydroxy-3-cyclohexene-1-carboxylic-acid synthase activity"/>
    <property type="evidence" value="ECO:0007669"/>
    <property type="project" value="UniProtKB-UniRule"/>
</dbReference>
<comment type="pathway">
    <text evidence="6">Quinol/quinone metabolism; menaquinone biosynthesis.</text>
</comment>
<name>A0A2A9DM90_9CORY</name>
<keyword evidence="2 6" id="KW-0479">Metal-binding</keyword>
<keyword evidence="3 6" id="KW-0460">Magnesium</keyword>
<keyword evidence="6" id="KW-0474">Menaquinone biosynthesis</keyword>
<evidence type="ECO:0000313" key="10">
    <source>
        <dbReference type="Proteomes" id="UP000221653"/>
    </source>
</evidence>
<feature type="domain" description="Thiamine pyrophosphate enzyme TPP-binding" evidence="7">
    <location>
        <begin position="367"/>
        <end position="497"/>
    </location>
</feature>
<dbReference type="UniPathway" id="UPA00079"/>
<dbReference type="GO" id="GO:0030976">
    <property type="term" value="F:thiamine pyrophosphate binding"/>
    <property type="evidence" value="ECO:0007669"/>
    <property type="project" value="UniProtKB-UniRule"/>
</dbReference>
<dbReference type="PANTHER" id="PTHR42916">
    <property type="entry name" value="2-SUCCINYL-5-ENOLPYRUVYL-6-HYDROXY-3-CYCLOHEXENE-1-CARBOXYLATE SYNTHASE"/>
    <property type="match status" value="1"/>
</dbReference>
<proteinExistence type="inferred from homology"/>
<dbReference type="Proteomes" id="UP000221653">
    <property type="component" value="Unassembled WGS sequence"/>
</dbReference>
<keyword evidence="5 6" id="KW-0464">Manganese</keyword>
<dbReference type="InterPro" id="IPR011766">
    <property type="entry name" value="TPP_enzyme_TPP-bd"/>
</dbReference>
<evidence type="ECO:0000256" key="5">
    <source>
        <dbReference type="ARBA" id="ARBA00023211"/>
    </source>
</evidence>
<dbReference type="UniPathway" id="UPA01057">
    <property type="reaction ID" value="UER00164"/>
</dbReference>
<dbReference type="InterPro" id="IPR004433">
    <property type="entry name" value="MenaQ_synth_MenD"/>
</dbReference>
<dbReference type="EMBL" id="PDJF01000001">
    <property type="protein sequence ID" value="PFG27285.1"/>
    <property type="molecule type" value="Genomic_DNA"/>
</dbReference>
<dbReference type="SUPFAM" id="SSF52518">
    <property type="entry name" value="Thiamin diphosphate-binding fold (THDP-binding)"/>
    <property type="match status" value="2"/>
</dbReference>
<evidence type="ECO:0000256" key="1">
    <source>
        <dbReference type="ARBA" id="ARBA00022679"/>
    </source>
</evidence>
<protein>
    <recommendedName>
        <fullName evidence="6">2-succinyl-5-enolpyruvyl-6-hydroxy-3-cyclohexene-1-carboxylate synthase</fullName>
        <shortName evidence="6">SEPHCHC synthase</shortName>
        <ecNumber evidence="6">2.2.1.9</ecNumber>
    </recommendedName>
    <alternativeName>
        <fullName evidence="6">Menaquinone biosynthesis protein MenD</fullName>
    </alternativeName>
</protein>
<keyword evidence="10" id="KW-1185">Reference proteome</keyword>
<gene>
    <name evidence="6" type="primary">menD</name>
    <name evidence="9" type="ORF">ATK06_0340</name>
</gene>
<dbReference type="GO" id="GO:0030145">
    <property type="term" value="F:manganese ion binding"/>
    <property type="evidence" value="ECO:0007669"/>
    <property type="project" value="UniProtKB-UniRule"/>
</dbReference>
<reference evidence="9 10" key="1">
    <citation type="submission" date="2017-10" db="EMBL/GenBank/DDBJ databases">
        <title>Sequencing the genomes of 1000 actinobacteria strains.</title>
        <authorList>
            <person name="Klenk H.-P."/>
        </authorList>
    </citation>
    <scope>NUCLEOTIDE SEQUENCE [LARGE SCALE GENOMIC DNA]</scope>
    <source>
        <strain evidence="9 10">DSM 20688</strain>
    </source>
</reference>
<comment type="function">
    <text evidence="6">Catalyzes the thiamine diphosphate-dependent decarboxylation of 2-oxoglutarate and the subsequent addition of the resulting succinic semialdehyde-thiamine pyrophosphate anion to isochorismate to yield 2-succinyl-5-enolpyruvyl-6-hydroxy-3-cyclohexene-1-carboxylate (SEPHCHC).</text>
</comment>
<dbReference type="EC" id="2.2.1.9" evidence="6"/>
<comment type="subunit">
    <text evidence="6">Homodimer.</text>
</comment>
<keyword evidence="1 6" id="KW-0808">Transferase</keyword>
<evidence type="ECO:0000256" key="2">
    <source>
        <dbReference type="ARBA" id="ARBA00022723"/>
    </source>
</evidence>
<evidence type="ECO:0000259" key="7">
    <source>
        <dbReference type="Pfam" id="PF02775"/>
    </source>
</evidence>
<dbReference type="Pfam" id="PF02776">
    <property type="entry name" value="TPP_enzyme_N"/>
    <property type="match status" value="1"/>
</dbReference>
<dbReference type="GO" id="GO:0009234">
    <property type="term" value="P:menaquinone biosynthetic process"/>
    <property type="evidence" value="ECO:0007669"/>
    <property type="project" value="UniProtKB-UniRule"/>
</dbReference>
<dbReference type="GO" id="GO:0000287">
    <property type="term" value="F:magnesium ion binding"/>
    <property type="evidence" value="ECO:0007669"/>
    <property type="project" value="UniProtKB-UniRule"/>
</dbReference>
<evidence type="ECO:0000259" key="8">
    <source>
        <dbReference type="Pfam" id="PF02776"/>
    </source>
</evidence>
<comment type="similarity">
    <text evidence="6">Belongs to the TPP enzyme family. MenD subfamily.</text>
</comment>
<evidence type="ECO:0000256" key="4">
    <source>
        <dbReference type="ARBA" id="ARBA00023052"/>
    </source>
</evidence>
<comment type="caution">
    <text evidence="9">The sequence shown here is derived from an EMBL/GenBank/DDBJ whole genome shotgun (WGS) entry which is preliminary data.</text>
</comment>
<comment type="catalytic activity">
    <reaction evidence="6">
        <text>isochorismate + 2-oxoglutarate + H(+) = 5-enolpyruvoyl-6-hydroxy-2-succinyl-cyclohex-3-ene-1-carboxylate + CO2</text>
        <dbReference type="Rhea" id="RHEA:25593"/>
        <dbReference type="ChEBI" id="CHEBI:15378"/>
        <dbReference type="ChEBI" id="CHEBI:16526"/>
        <dbReference type="ChEBI" id="CHEBI:16810"/>
        <dbReference type="ChEBI" id="CHEBI:29780"/>
        <dbReference type="ChEBI" id="CHEBI:58818"/>
        <dbReference type="EC" id="2.2.1.9"/>
    </reaction>
</comment>
<dbReference type="STRING" id="1724.GCA_001044175_01629"/>
<organism evidence="9 10">
    <name type="scientific">Corynebacterium renale</name>
    <dbReference type="NCBI Taxonomy" id="1724"/>
    <lineage>
        <taxon>Bacteria</taxon>
        <taxon>Bacillati</taxon>
        <taxon>Actinomycetota</taxon>
        <taxon>Actinomycetes</taxon>
        <taxon>Mycobacteriales</taxon>
        <taxon>Corynebacteriaceae</taxon>
        <taxon>Corynebacterium</taxon>
    </lineage>
</organism>
<dbReference type="InterPro" id="IPR012001">
    <property type="entry name" value="Thiamin_PyroP_enz_TPP-bd_dom"/>
</dbReference>
<comment type="cofactor">
    <cofactor evidence="6">
        <name>Mg(2+)</name>
        <dbReference type="ChEBI" id="CHEBI:18420"/>
    </cofactor>
    <cofactor evidence="6">
        <name>Mn(2+)</name>
        <dbReference type="ChEBI" id="CHEBI:29035"/>
    </cofactor>
</comment>
<evidence type="ECO:0000313" key="9">
    <source>
        <dbReference type="EMBL" id="PFG27285.1"/>
    </source>
</evidence>